<dbReference type="InterPro" id="IPR016181">
    <property type="entry name" value="Acyl_CoA_acyltransferase"/>
</dbReference>
<keyword evidence="1" id="KW-0808">Transferase</keyword>
<accession>A0A0A8HP22</accession>
<dbReference type="Gene3D" id="3.40.630.30">
    <property type="match status" value="1"/>
</dbReference>
<gene>
    <name evidence="1" type="ORF">BUZ57_08865</name>
</gene>
<evidence type="ECO:0000313" key="1">
    <source>
        <dbReference type="EMBL" id="RIO44718.1"/>
    </source>
</evidence>
<dbReference type="CDD" id="cd04301">
    <property type="entry name" value="NAT_SF"/>
    <property type="match status" value="1"/>
</dbReference>
<dbReference type="Pfam" id="PF18467">
    <property type="entry name" value="DUF5613"/>
    <property type="match status" value="1"/>
</dbReference>
<comment type="caution">
    <text evidence="1">The sequence shown here is derived from an EMBL/GenBank/DDBJ whole genome shotgun (WGS) entry which is preliminary data.</text>
</comment>
<dbReference type="Proteomes" id="UP000285625">
    <property type="component" value="Unassembled WGS sequence"/>
</dbReference>
<dbReference type="HOGENOM" id="CLU_090585_0_0_9"/>
<dbReference type="InterPro" id="IPR040549">
    <property type="entry name" value="DUF5613"/>
</dbReference>
<proteinExistence type="predicted"/>
<dbReference type="GO" id="GO:0016747">
    <property type="term" value="F:acyltransferase activity, transferring groups other than amino-acyl groups"/>
    <property type="evidence" value="ECO:0007669"/>
    <property type="project" value="InterPro"/>
</dbReference>
<reference evidence="1 2" key="1">
    <citation type="journal article" date="2016" name="Front. Microbiol.">
        <title>Comprehensive Phylogenetic Analysis of Bovine Non-aureus Staphylococci Species Based on Whole-Genome Sequencing.</title>
        <authorList>
            <person name="Naushad S."/>
            <person name="Barkema H.W."/>
            <person name="Luby C."/>
            <person name="Condas L.A."/>
            <person name="Nobrega D.B."/>
            <person name="Carson D.A."/>
            <person name="De Buck J."/>
        </authorList>
    </citation>
    <scope>NUCLEOTIDE SEQUENCE [LARGE SCALE GENOMIC DNA]</scope>
    <source>
        <strain evidence="1 2">SNUC 5959</strain>
    </source>
</reference>
<organism evidence="1 2">
    <name type="scientific">Staphylococcus hyicus</name>
    <dbReference type="NCBI Taxonomy" id="1284"/>
    <lineage>
        <taxon>Bacteria</taxon>
        <taxon>Bacillati</taxon>
        <taxon>Bacillota</taxon>
        <taxon>Bacilli</taxon>
        <taxon>Bacillales</taxon>
        <taxon>Staphylococcaceae</taxon>
        <taxon>Staphylococcus</taxon>
    </lineage>
</organism>
<dbReference type="STRING" id="1284.SHYC_03005"/>
<dbReference type="EMBL" id="QXVO01000027">
    <property type="protein sequence ID" value="RIO44718.1"/>
    <property type="molecule type" value="Genomic_DNA"/>
</dbReference>
<dbReference type="PROSITE" id="PS51186">
    <property type="entry name" value="GNAT"/>
    <property type="match status" value="1"/>
</dbReference>
<dbReference type="Pfam" id="PF13508">
    <property type="entry name" value="Acetyltransf_7"/>
    <property type="match status" value="1"/>
</dbReference>
<evidence type="ECO:0000313" key="2">
    <source>
        <dbReference type="Proteomes" id="UP000285625"/>
    </source>
</evidence>
<dbReference type="SUPFAM" id="SSF55729">
    <property type="entry name" value="Acyl-CoA N-acyltransferases (Nat)"/>
    <property type="match status" value="1"/>
</dbReference>
<dbReference type="KEGG" id="shu:SHYC_03005"/>
<dbReference type="RefSeq" id="WP_039644398.1">
    <property type="nucleotide sequence ID" value="NZ_CP008747.1"/>
</dbReference>
<dbReference type="AlphaFoldDB" id="A0A0A8HP22"/>
<dbReference type="GeneID" id="41072437"/>
<name>A0A0A8HP22_STAHY</name>
<dbReference type="InterPro" id="IPR000182">
    <property type="entry name" value="GNAT_dom"/>
</dbReference>
<protein>
    <submittedName>
        <fullName evidence="1">N-acetyltransferase</fullName>
    </submittedName>
</protein>
<sequence length="251" mass="29183">MKISMDTIYTDGHVIESQSRFTRFHTPEHPHKYDGNKWRYHLMPDVLTFKNDMVIQQQQHAQTASQHLNFEFPPDTYLSTDMLRLLRKEGFELGCVEMYAIEGSELERLSNEAISLKRVTLQNINDYLLIFSELSAPYGAVYIEEACSYIRKQIQYQKGQLAYYVAYEDDIPVGILNLIYGEKTLELDGFAVKPEYQQKGIGRRIQAQVGKLAEDRVVILVADAEDTVKEMYVKQGYTYLHFRYSALLTHD</sequence>